<proteinExistence type="predicted"/>
<evidence type="ECO:0000256" key="2">
    <source>
        <dbReference type="SAM" id="SignalP"/>
    </source>
</evidence>
<dbReference type="GO" id="GO:0008009">
    <property type="term" value="F:chemokine activity"/>
    <property type="evidence" value="ECO:0007669"/>
    <property type="project" value="InterPro"/>
</dbReference>
<feature type="domain" description="Chemokine interleukin-8-like" evidence="3">
    <location>
        <begin position="30"/>
        <end position="63"/>
    </location>
</feature>
<keyword evidence="5" id="KW-1185">Reference proteome</keyword>
<gene>
    <name evidence="4" type="ORF">QTP70_026922</name>
</gene>
<evidence type="ECO:0000256" key="1">
    <source>
        <dbReference type="ARBA" id="ARBA00022514"/>
    </source>
</evidence>
<dbReference type="SUPFAM" id="SSF54117">
    <property type="entry name" value="Interleukin 8-like chemokines"/>
    <property type="match status" value="1"/>
</dbReference>
<accession>A0AAE0R9A5</accession>
<feature type="chain" id="PRO_5042025937" description="Chemokine interleukin-8-like domain-containing protein" evidence="2">
    <location>
        <begin position="23"/>
        <end position="75"/>
    </location>
</feature>
<dbReference type="GO" id="GO:0006955">
    <property type="term" value="P:immune response"/>
    <property type="evidence" value="ECO:0007669"/>
    <property type="project" value="InterPro"/>
</dbReference>
<keyword evidence="1" id="KW-0202">Cytokine</keyword>
<organism evidence="4 5">
    <name type="scientific">Hemibagrus guttatus</name>
    <dbReference type="NCBI Taxonomy" id="175788"/>
    <lineage>
        <taxon>Eukaryota</taxon>
        <taxon>Metazoa</taxon>
        <taxon>Chordata</taxon>
        <taxon>Craniata</taxon>
        <taxon>Vertebrata</taxon>
        <taxon>Euteleostomi</taxon>
        <taxon>Actinopterygii</taxon>
        <taxon>Neopterygii</taxon>
        <taxon>Teleostei</taxon>
        <taxon>Ostariophysi</taxon>
        <taxon>Siluriformes</taxon>
        <taxon>Bagridae</taxon>
        <taxon>Hemibagrus</taxon>
    </lineage>
</organism>
<dbReference type="GO" id="GO:0005615">
    <property type="term" value="C:extracellular space"/>
    <property type="evidence" value="ECO:0007669"/>
    <property type="project" value="UniProtKB-KW"/>
</dbReference>
<dbReference type="Proteomes" id="UP001274896">
    <property type="component" value="Unassembled WGS sequence"/>
</dbReference>
<dbReference type="Pfam" id="PF00048">
    <property type="entry name" value="IL8"/>
    <property type="match status" value="1"/>
</dbReference>
<dbReference type="EMBL" id="JAUCMX010000005">
    <property type="protein sequence ID" value="KAK3546546.1"/>
    <property type="molecule type" value="Genomic_DNA"/>
</dbReference>
<protein>
    <recommendedName>
        <fullName evidence="3">Chemokine interleukin-8-like domain-containing protein</fullName>
    </recommendedName>
</protein>
<feature type="signal peptide" evidence="2">
    <location>
        <begin position="1"/>
        <end position="22"/>
    </location>
</feature>
<dbReference type="InterPro" id="IPR036048">
    <property type="entry name" value="Interleukin_8-like_sf"/>
</dbReference>
<reference evidence="4" key="1">
    <citation type="submission" date="2023-06" db="EMBL/GenBank/DDBJ databases">
        <title>Male Hemibagrus guttatus genome.</title>
        <authorList>
            <person name="Bian C."/>
        </authorList>
    </citation>
    <scope>NUCLEOTIDE SEQUENCE</scope>
    <source>
        <strain evidence="4">Male_cb2023</strain>
        <tissue evidence="4">Muscle</tissue>
    </source>
</reference>
<evidence type="ECO:0000259" key="3">
    <source>
        <dbReference type="Pfam" id="PF00048"/>
    </source>
</evidence>
<dbReference type="AlphaFoldDB" id="A0AAE0R9A5"/>
<sequence length="75" mass="8385">MLSRSFLPVLPVLACLQSFATAINGKPPEPCCFKFQTSRIPIKVTDSYKETGYHCTKAGIMYISNTLHHTLLQLL</sequence>
<name>A0AAE0R9A5_9TELE</name>
<evidence type="ECO:0000313" key="5">
    <source>
        <dbReference type="Proteomes" id="UP001274896"/>
    </source>
</evidence>
<comment type="caution">
    <text evidence="4">The sequence shown here is derived from an EMBL/GenBank/DDBJ whole genome shotgun (WGS) entry which is preliminary data.</text>
</comment>
<dbReference type="Gene3D" id="2.40.50.40">
    <property type="match status" value="1"/>
</dbReference>
<dbReference type="InterPro" id="IPR001811">
    <property type="entry name" value="Chemokine_IL8-like_dom"/>
</dbReference>
<keyword evidence="2" id="KW-0732">Signal</keyword>
<evidence type="ECO:0000313" key="4">
    <source>
        <dbReference type="EMBL" id="KAK3546546.1"/>
    </source>
</evidence>